<evidence type="ECO:0000256" key="6">
    <source>
        <dbReference type="ARBA" id="ARBA00023136"/>
    </source>
</evidence>
<keyword evidence="5" id="KW-1133">Transmembrane helix</keyword>
<evidence type="ECO:0000259" key="9">
    <source>
        <dbReference type="PROSITE" id="PS51762"/>
    </source>
</evidence>
<gene>
    <name evidence="10" type="ORF">BZG36_03729</name>
</gene>
<keyword evidence="3" id="KW-0812">Transmembrane</keyword>
<keyword evidence="6" id="KW-0472">Membrane</keyword>
<dbReference type="Proteomes" id="UP000242875">
    <property type="component" value="Unassembled WGS sequence"/>
</dbReference>
<dbReference type="Pfam" id="PF03935">
    <property type="entry name" value="SKN1_KRE6_Sbg1"/>
    <property type="match status" value="1"/>
</dbReference>
<dbReference type="AlphaFoldDB" id="A0A261XZ36"/>
<feature type="domain" description="GH16" evidence="9">
    <location>
        <begin position="1"/>
        <end position="291"/>
    </location>
</feature>
<keyword evidence="8" id="KW-0961">Cell wall biogenesis/degradation</keyword>
<dbReference type="InterPro" id="IPR005629">
    <property type="entry name" value="Skn1/Kre6/Sbg1"/>
</dbReference>
<evidence type="ECO:0000256" key="5">
    <source>
        <dbReference type="ARBA" id="ARBA00022989"/>
    </source>
</evidence>
<evidence type="ECO:0000256" key="3">
    <source>
        <dbReference type="ARBA" id="ARBA00022692"/>
    </source>
</evidence>
<dbReference type="GO" id="GO:0005886">
    <property type="term" value="C:plasma membrane"/>
    <property type="evidence" value="ECO:0007669"/>
    <property type="project" value="TreeGrafter"/>
</dbReference>
<comment type="caution">
    <text evidence="10">The sequence shown here is derived from an EMBL/GenBank/DDBJ whole genome shotgun (WGS) entry which is preliminary data.</text>
</comment>
<evidence type="ECO:0000256" key="2">
    <source>
        <dbReference type="ARBA" id="ARBA00010962"/>
    </source>
</evidence>
<evidence type="ECO:0000313" key="10">
    <source>
        <dbReference type="EMBL" id="OZJ03629.1"/>
    </source>
</evidence>
<keyword evidence="11" id="KW-1185">Reference proteome</keyword>
<evidence type="ECO:0000256" key="1">
    <source>
        <dbReference type="ARBA" id="ARBA00004606"/>
    </source>
</evidence>
<dbReference type="EMBL" id="MVBO01000076">
    <property type="protein sequence ID" value="OZJ03629.1"/>
    <property type="molecule type" value="Genomic_DNA"/>
</dbReference>
<dbReference type="GO" id="GO:0005789">
    <property type="term" value="C:endoplasmic reticulum membrane"/>
    <property type="evidence" value="ECO:0007669"/>
    <property type="project" value="TreeGrafter"/>
</dbReference>
<protein>
    <recommendedName>
        <fullName evidence="9">GH16 domain-containing protein</fullName>
    </recommendedName>
</protein>
<accession>A0A261XZ36</accession>
<dbReference type="InterPro" id="IPR013320">
    <property type="entry name" value="ConA-like_dom_sf"/>
</dbReference>
<dbReference type="SUPFAM" id="SSF49899">
    <property type="entry name" value="Concanavalin A-like lectins/glucanases"/>
    <property type="match status" value="1"/>
</dbReference>
<proteinExistence type="inferred from homology"/>
<dbReference type="PROSITE" id="PS51762">
    <property type="entry name" value="GH16_2"/>
    <property type="match status" value="1"/>
</dbReference>
<dbReference type="PANTHER" id="PTHR31361:SF1">
    <property type="entry name" value="BETA-GLUCAN SYNTHESIS-ASSOCIATED PROTEIN KRE6-RELATED"/>
    <property type="match status" value="1"/>
</dbReference>
<comment type="similarity">
    <text evidence="2">Belongs to the SKN1/KRE6 family.</text>
</comment>
<evidence type="ECO:0000313" key="11">
    <source>
        <dbReference type="Proteomes" id="UP000242875"/>
    </source>
</evidence>
<keyword evidence="4" id="KW-0735">Signal-anchor</keyword>
<organism evidence="10 11">
    <name type="scientific">Bifiguratus adelaidae</name>
    <dbReference type="NCBI Taxonomy" id="1938954"/>
    <lineage>
        <taxon>Eukaryota</taxon>
        <taxon>Fungi</taxon>
        <taxon>Fungi incertae sedis</taxon>
        <taxon>Mucoromycota</taxon>
        <taxon>Mucoromycotina</taxon>
        <taxon>Endogonomycetes</taxon>
        <taxon>Endogonales</taxon>
        <taxon>Endogonales incertae sedis</taxon>
        <taxon>Bifiguratus</taxon>
    </lineage>
</organism>
<dbReference type="GO" id="GO:0031505">
    <property type="term" value="P:fungal-type cell wall organization"/>
    <property type="evidence" value="ECO:0007669"/>
    <property type="project" value="TreeGrafter"/>
</dbReference>
<dbReference type="InterPro" id="IPR000757">
    <property type="entry name" value="Beta-glucanase-like"/>
</dbReference>
<evidence type="ECO:0000256" key="4">
    <source>
        <dbReference type="ARBA" id="ARBA00022968"/>
    </source>
</evidence>
<sequence length="340" mass="36436">MSKKNNHGLNYTSGMLQSWNKFCFTGGIMEVNVSLPGTGTVSGLWPGVWTLGNLARAGHGATTDGIWPYSYDSCDIGVTANQSSTQASFLPGQRLNKCVCSGDHPNPGIGRGGPELDVLEGAASDGRFRNQGSVSQSAQIAPFDANLDVKASALTLQTGTIGKVGKTIINSYQGGVYQEAVSAVTGVDATFFGGLGFQTFAMEYLPTGQVPSQDGYVQWSVAGQNTFKINDSAIGPNPASQVSQRLISREPMSIVLNLGMSDSFSVADFANLVFPVVFHIDFVRIYQHPDRHSITCDPPDMPTSQYIQDHYNAYVNPNLTTWAQAGYSFPDYSLRNAGQC</sequence>
<comment type="subcellular location">
    <subcellularLocation>
        <location evidence="1">Membrane</location>
        <topology evidence="1">Single-pass type II membrane protein</topology>
    </subcellularLocation>
</comment>
<dbReference type="GO" id="GO:0015926">
    <property type="term" value="F:glucosidase activity"/>
    <property type="evidence" value="ECO:0007669"/>
    <property type="project" value="TreeGrafter"/>
</dbReference>
<reference evidence="10 11" key="1">
    <citation type="journal article" date="2017" name="Mycologia">
        <title>Bifiguratus adelaidae, gen. et sp. nov., a new member of Mucoromycotina in endophytic and soil-dwelling habitats.</title>
        <authorList>
            <person name="Torres-Cruz T.J."/>
            <person name="Billingsley Tobias T.L."/>
            <person name="Almatruk M."/>
            <person name="Hesse C."/>
            <person name="Kuske C.R."/>
            <person name="Desiro A."/>
            <person name="Benucci G.M."/>
            <person name="Bonito G."/>
            <person name="Stajich J.E."/>
            <person name="Dunlap C."/>
            <person name="Arnold A.E."/>
            <person name="Porras-Alfaro A."/>
        </authorList>
    </citation>
    <scope>NUCLEOTIDE SEQUENCE [LARGE SCALE GENOMIC DNA]</scope>
    <source>
        <strain evidence="10 11">AZ0501</strain>
    </source>
</reference>
<name>A0A261XZ36_9FUNG</name>
<evidence type="ECO:0000256" key="8">
    <source>
        <dbReference type="ARBA" id="ARBA00023316"/>
    </source>
</evidence>
<dbReference type="Gene3D" id="2.60.120.200">
    <property type="match status" value="1"/>
</dbReference>
<dbReference type="OrthoDB" id="412647at2759"/>
<dbReference type="GO" id="GO:0006078">
    <property type="term" value="P:(1-&gt;6)-beta-D-glucan biosynthetic process"/>
    <property type="evidence" value="ECO:0007669"/>
    <property type="project" value="TreeGrafter"/>
</dbReference>
<dbReference type="PANTHER" id="PTHR31361">
    <property type="entry name" value="BETA-GLUCAN SYNTHESIS-ASSOCIATED PROTEIN KRE6-RELATED"/>
    <property type="match status" value="1"/>
</dbReference>
<evidence type="ECO:0000256" key="7">
    <source>
        <dbReference type="ARBA" id="ARBA00023180"/>
    </source>
</evidence>
<keyword evidence="7" id="KW-0325">Glycoprotein</keyword>